<gene>
    <name evidence="1" type="ORF">SAMN04490205_3886</name>
</gene>
<sequence>MQMVAEQAAGARAPTQITSYSNHALEQFAGRDGGIGVSQSALSGAWSSPLKIKYVPLKYGPTFRYTGTDAVIVVNAEGKVVTGWGKSAAGTGK</sequence>
<reference evidence="1 2" key="1">
    <citation type="submission" date="2016-10" db="EMBL/GenBank/DDBJ databases">
        <authorList>
            <person name="Varghese N."/>
            <person name="Submissions S."/>
        </authorList>
    </citation>
    <scope>NUCLEOTIDE SEQUENCE [LARGE SCALE GENOMIC DNA]</scope>
    <source>
        <strain evidence="1 2">BS3111</strain>
    </source>
</reference>
<evidence type="ECO:0008006" key="3">
    <source>
        <dbReference type="Google" id="ProtNLM"/>
    </source>
</evidence>
<dbReference type="Proteomes" id="UP000183126">
    <property type="component" value="Chromosome I"/>
</dbReference>
<name>A0ABY0ULA5_9PSED</name>
<protein>
    <recommendedName>
        <fullName evidence="3">Lipoprotein</fullName>
    </recommendedName>
</protein>
<proteinExistence type="predicted"/>
<evidence type="ECO:0000313" key="2">
    <source>
        <dbReference type="Proteomes" id="UP000183126"/>
    </source>
</evidence>
<dbReference type="EMBL" id="LT629760">
    <property type="protein sequence ID" value="SDS86077.1"/>
    <property type="molecule type" value="Genomic_DNA"/>
</dbReference>
<evidence type="ECO:0000313" key="1">
    <source>
        <dbReference type="EMBL" id="SDS86077.1"/>
    </source>
</evidence>
<keyword evidence="2" id="KW-1185">Reference proteome</keyword>
<organism evidence="1 2">
    <name type="scientific">Pseudomonas trivialis</name>
    <dbReference type="NCBI Taxonomy" id="200450"/>
    <lineage>
        <taxon>Bacteria</taxon>
        <taxon>Pseudomonadati</taxon>
        <taxon>Pseudomonadota</taxon>
        <taxon>Gammaproteobacteria</taxon>
        <taxon>Pseudomonadales</taxon>
        <taxon>Pseudomonadaceae</taxon>
        <taxon>Pseudomonas</taxon>
    </lineage>
</organism>
<accession>A0ABY0ULA5</accession>